<keyword evidence="3" id="KW-1185">Reference proteome</keyword>
<feature type="compositionally biased region" description="Basic and acidic residues" evidence="1">
    <location>
        <begin position="23"/>
        <end position="40"/>
    </location>
</feature>
<evidence type="ECO:0000256" key="1">
    <source>
        <dbReference type="SAM" id="MobiDB-lite"/>
    </source>
</evidence>
<protein>
    <submittedName>
        <fullName evidence="2">Uncharacterized protein</fullName>
    </submittedName>
</protein>
<dbReference type="EMBL" id="BJNE01000007">
    <property type="protein sequence ID" value="GEC12752.1"/>
    <property type="molecule type" value="Genomic_DNA"/>
</dbReference>
<dbReference type="Proteomes" id="UP000316242">
    <property type="component" value="Unassembled WGS sequence"/>
</dbReference>
<evidence type="ECO:0000313" key="3">
    <source>
        <dbReference type="Proteomes" id="UP000316242"/>
    </source>
</evidence>
<evidence type="ECO:0000313" key="2">
    <source>
        <dbReference type="EMBL" id="GEC12752.1"/>
    </source>
</evidence>
<dbReference type="RefSeq" id="WP_255314497.1">
    <property type="nucleotide sequence ID" value="NZ_BAAAWM010000001.1"/>
</dbReference>
<name>A0ABQ0RLR3_GLUNI</name>
<feature type="compositionally biased region" description="Polar residues" evidence="1">
    <location>
        <begin position="1"/>
        <end position="17"/>
    </location>
</feature>
<feature type="compositionally biased region" description="Polar residues" evidence="1">
    <location>
        <begin position="127"/>
        <end position="145"/>
    </location>
</feature>
<comment type="caution">
    <text evidence="2">The sequence shown here is derived from an EMBL/GenBank/DDBJ whole genome shotgun (WGS) entry which is preliminary data.</text>
</comment>
<gene>
    <name evidence="2" type="ORF">ANI01nite_19550</name>
</gene>
<accession>A0ABQ0RLR3</accession>
<feature type="region of interest" description="Disordered" evidence="1">
    <location>
        <begin position="117"/>
        <end position="145"/>
    </location>
</feature>
<feature type="region of interest" description="Disordered" evidence="1">
    <location>
        <begin position="1"/>
        <end position="52"/>
    </location>
</feature>
<sequence length="145" mass="15727">MVNNHAPTCTARNNVSADLSDDTVEHRPDSTTDTHREVDTRVWPPATASTATEQQAEVLAKKHRIAKDSPEIQALLKDHPSPAMQAAADALNLDAHDWVQVEPSADDRASKKYFVGKDVLHPGSGEQKPNPTNSGVSSQWIEAEG</sequence>
<reference evidence="2 3" key="1">
    <citation type="submission" date="2019-06" db="EMBL/GenBank/DDBJ databases">
        <title>Whole genome shotgun sequence of Glutamicibacter nicotianae NBRC 14234.</title>
        <authorList>
            <person name="Hosoyama A."/>
            <person name="Uohara A."/>
            <person name="Ohji S."/>
            <person name="Ichikawa N."/>
        </authorList>
    </citation>
    <scope>NUCLEOTIDE SEQUENCE [LARGE SCALE GENOMIC DNA]</scope>
    <source>
        <strain evidence="2 3">NBRC 14234</strain>
    </source>
</reference>
<organism evidence="2 3">
    <name type="scientific">Glutamicibacter nicotianae</name>
    <name type="common">Arthrobacter nicotianae</name>
    <dbReference type="NCBI Taxonomy" id="37929"/>
    <lineage>
        <taxon>Bacteria</taxon>
        <taxon>Bacillati</taxon>
        <taxon>Actinomycetota</taxon>
        <taxon>Actinomycetes</taxon>
        <taxon>Micrococcales</taxon>
        <taxon>Micrococcaceae</taxon>
        <taxon>Glutamicibacter</taxon>
    </lineage>
</organism>
<proteinExistence type="predicted"/>